<keyword evidence="1" id="KW-0614">Plasmid</keyword>
<dbReference type="EMBL" id="CP053942">
    <property type="protein sequence ID" value="QKG94339.1"/>
    <property type="molecule type" value="Genomic_DNA"/>
</dbReference>
<protein>
    <submittedName>
        <fullName evidence="1">Uncharacterized protein</fullName>
    </submittedName>
</protein>
<evidence type="ECO:0000313" key="1">
    <source>
        <dbReference type="EMBL" id="QKG94339.1"/>
    </source>
</evidence>
<dbReference type="AlphaFoldDB" id="A0A7D4CUQ1"/>
<reference evidence="1 2" key="1">
    <citation type="submission" date="2020-05" db="EMBL/GenBank/DDBJ databases">
        <title>Halorubrum RHB-C sp.nov., an extremely halophilic archaeon isolated from solar salt farm.</title>
        <authorList>
            <person name="Ho H."/>
            <person name="Danganan R.E."/>
            <person name="Dedeles G.R."/>
            <person name="Kim S.-G."/>
        </authorList>
    </citation>
    <scope>NUCLEOTIDE SEQUENCE [LARGE SCALE GENOMIC DNA]</scope>
    <source>
        <strain evidence="1 2">RHB-C</strain>
        <plasmid evidence="2">phar01</plasmid>
    </source>
</reference>
<geneLocation type="plasmid" evidence="2">
    <name>phar01</name>
</geneLocation>
<evidence type="ECO:0000313" key="2">
    <source>
        <dbReference type="Proteomes" id="UP000505020"/>
    </source>
</evidence>
<dbReference type="Proteomes" id="UP000505020">
    <property type="component" value="Plasmid pHAR01"/>
</dbReference>
<accession>A0A7D4CUQ1</accession>
<gene>
    <name evidence="1" type="ORF">HPS36_15770</name>
</gene>
<dbReference type="GeneID" id="55596490"/>
<keyword evidence="2" id="KW-1185">Reference proteome</keyword>
<dbReference type="RefSeq" id="WP_173230923.1">
    <property type="nucleotide sequence ID" value="NZ_CP053942.1"/>
</dbReference>
<proteinExistence type="predicted"/>
<sequence length="162" mass="18662">MLYMSPPLVLNVTPNTNMTRCGRTSYGINDIFGQWQHQVDPRNVQPDIPKILREVEEHLAEHVPTNTDQEGAERARKSVGALLSRREQREFREIYNDDGLGPVEKSNLFVDKVDELGLEPFESPDPKPRIRKEDIQLMCWMVISDEETREWGGLGEQSRIGM</sequence>
<organism evidence="1 2">
    <name type="scientific">Halorubrum salinarum</name>
    <dbReference type="NCBI Taxonomy" id="2739057"/>
    <lineage>
        <taxon>Archaea</taxon>
        <taxon>Methanobacteriati</taxon>
        <taxon>Methanobacteriota</taxon>
        <taxon>Stenosarchaea group</taxon>
        <taxon>Halobacteria</taxon>
        <taxon>Halobacteriales</taxon>
        <taxon>Haloferacaceae</taxon>
        <taxon>Halorubrum</taxon>
    </lineage>
</organism>
<name>A0A7D4CUQ1_9EURY</name>
<dbReference type="KEGG" id="hsai:HPS36_15770"/>